<sequence>MGEWLSEGIVSSALASDFSMVLTLKERLTVRKSVFVWPGSFALEPTLQPISEVQGEVPHEVMMNYVRLLEECEEGGLQTVQAMLYSGVSPNFPEGLNLEKWKEYAYRPLDAVTRNNDIPIVRVLWVLGAR</sequence>
<evidence type="ECO:0000313" key="1">
    <source>
        <dbReference type="EMBL" id="CEL10133.1"/>
    </source>
</evidence>
<dbReference type="EMBL" id="CDMC01000017">
    <property type="protein sequence ID" value="CEL10133.1"/>
    <property type="molecule type" value="Genomic_DNA"/>
</dbReference>
<dbReference type="AlphaFoldDB" id="A0A0U4ZKL5"/>
<keyword evidence="2" id="KW-1185">Reference proteome</keyword>
<name>A0A0U4ZKL5_ASPCI</name>
<protein>
    <submittedName>
        <fullName evidence="1">Uncharacterized protein</fullName>
    </submittedName>
</protein>
<accession>A0A0U4ZKL5</accession>
<gene>
    <name evidence="1" type="ORF">ASPCAL13258</name>
</gene>
<proteinExistence type="predicted"/>
<dbReference type="Proteomes" id="UP000054771">
    <property type="component" value="Unassembled WGS sequence"/>
</dbReference>
<reference evidence="2" key="1">
    <citation type="journal article" date="2016" name="Genome Announc.">
        <title>Draft genome sequences of fungus Aspergillus calidoustus.</title>
        <authorList>
            <person name="Horn F."/>
            <person name="Linde J."/>
            <person name="Mattern D.J."/>
            <person name="Walther G."/>
            <person name="Guthke R."/>
            <person name="Scherlach K."/>
            <person name="Martin K."/>
            <person name="Brakhage A.A."/>
            <person name="Petzke L."/>
            <person name="Valiante V."/>
        </authorList>
    </citation>
    <scope>NUCLEOTIDE SEQUENCE [LARGE SCALE GENOMIC DNA]</scope>
    <source>
        <strain evidence="2">SF006504</strain>
    </source>
</reference>
<organism evidence="1 2">
    <name type="scientific">Aspergillus calidoustus</name>
    <dbReference type="NCBI Taxonomy" id="454130"/>
    <lineage>
        <taxon>Eukaryota</taxon>
        <taxon>Fungi</taxon>
        <taxon>Dikarya</taxon>
        <taxon>Ascomycota</taxon>
        <taxon>Pezizomycotina</taxon>
        <taxon>Eurotiomycetes</taxon>
        <taxon>Eurotiomycetidae</taxon>
        <taxon>Eurotiales</taxon>
        <taxon>Aspergillaceae</taxon>
        <taxon>Aspergillus</taxon>
        <taxon>Aspergillus subgen. Nidulantes</taxon>
    </lineage>
</organism>
<evidence type="ECO:0000313" key="2">
    <source>
        <dbReference type="Proteomes" id="UP000054771"/>
    </source>
</evidence>